<dbReference type="AlphaFoldDB" id="A0A1Q5PWI6"/>
<evidence type="ECO:0000313" key="4">
    <source>
        <dbReference type="Proteomes" id="UP000185612"/>
    </source>
</evidence>
<evidence type="ECO:0000313" key="3">
    <source>
        <dbReference type="EMBL" id="OKL51832.1"/>
    </source>
</evidence>
<comment type="caution">
    <text evidence="3">The sequence shown here is derived from an EMBL/GenBank/DDBJ whole genome shotgun (WGS) entry which is preliminary data.</text>
</comment>
<keyword evidence="1" id="KW-0812">Transmembrane</keyword>
<name>A0A1Q5PWI6_9ACTO</name>
<keyword evidence="1" id="KW-1133">Transmembrane helix</keyword>
<feature type="domain" description="Protein-glutamine gamma-glutamyltransferase-like C-terminal" evidence="2">
    <location>
        <begin position="135"/>
        <end position="203"/>
    </location>
</feature>
<dbReference type="InterPro" id="IPR025403">
    <property type="entry name" value="TgpA-like_C"/>
</dbReference>
<feature type="transmembrane region" description="Helical" evidence="1">
    <location>
        <begin position="68"/>
        <end position="88"/>
    </location>
</feature>
<accession>A0A1Q5PWI6</accession>
<dbReference type="InParanoid" id="A0A1Q5PWI6"/>
<evidence type="ECO:0000259" key="2">
    <source>
        <dbReference type="Pfam" id="PF13559"/>
    </source>
</evidence>
<gene>
    <name evidence="3" type="ORF">BSZ40_04915</name>
</gene>
<protein>
    <recommendedName>
        <fullName evidence="2">Protein-glutamine gamma-glutamyltransferase-like C-terminal domain-containing protein</fullName>
    </recommendedName>
</protein>
<reference evidence="4" key="1">
    <citation type="submission" date="2016-12" db="EMBL/GenBank/DDBJ databases">
        <authorList>
            <person name="Meng X."/>
        </authorList>
    </citation>
    <scope>NUCLEOTIDE SEQUENCE [LARGE SCALE GENOMIC DNA]</scope>
    <source>
        <strain evidence="4">DSM 20732</strain>
    </source>
</reference>
<keyword evidence="1" id="KW-0472">Membrane</keyword>
<dbReference type="Pfam" id="PF13559">
    <property type="entry name" value="DUF4129"/>
    <property type="match status" value="1"/>
</dbReference>
<dbReference type="Proteomes" id="UP000185612">
    <property type="component" value="Unassembled WGS sequence"/>
</dbReference>
<dbReference type="STRING" id="52770.BSZ40_04915"/>
<evidence type="ECO:0000256" key="1">
    <source>
        <dbReference type="SAM" id="Phobius"/>
    </source>
</evidence>
<sequence>MWSWRAPRSSDMYAPPVTPDPDEARQWLLDELAKPVYHSRRPWYQELLEWLASAFSDSGEGLAGFRPAAALALLALVLVVSGVAVAVARSRWRAAPTAAPGSALLFDDARNSQQLRAAADAAAATGNWDLAVLERYRALIRDLDEQLLIADQPGLTATQAARLAGGALPPLAAQFAAAGQLFDSVVYGDAPASAASDAFLRELAQATTRVTP</sequence>
<dbReference type="EMBL" id="MQVS01000004">
    <property type="protein sequence ID" value="OKL51832.1"/>
    <property type="molecule type" value="Genomic_DNA"/>
</dbReference>
<proteinExistence type="predicted"/>
<organism evidence="3 4">
    <name type="scientific">Buchananella hordeovulneris</name>
    <dbReference type="NCBI Taxonomy" id="52770"/>
    <lineage>
        <taxon>Bacteria</taxon>
        <taxon>Bacillati</taxon>
        <taxon>Actinomycetota</taxon>
        <taxon>Actinomycetes</taxon>
        <taxon>Actinomycetales</taxon>
        <taxon>Actinomycetaceae</taxon>
        <taxon>Buchananella</taxon>
    </lineage>
</organism>
<keyword evidence="4" id="KW-1185">Reference proteome</keyword>